<evidence type="ECO:0000313" key="2">
    <source>
        <dbReference type="Proteomes" id="UP001497516"/>
    </source>
</evidence>
<dbReference type="AlphaFoldDB" id="A0AAV2FVF3"/>
<protein>
    <submittedName>
        <fullName evidence="1">Uncharacterized protein</fullName>
    </submittedName>
</protein>
<name>A0AAV2FVF3_9ROSI</name>
<sequence length="72" mass="8261">MRYRETSVMLNQLGTKLSKADEKVYTRWMGALKKVCKEANKVLSKTITREDGLFVPTSGLYLKEKSNPRKHG</sequence>
<dbReference type="Proteomes" id="UP001497516">
    <property type="component" value="Chromosome 7"/>
</dbReference>
<organism evidence="1 2">
    <name type="scientific">Linum trigynum</name>
    <dbReference type="NCBI Taxonomy" id="586398"/>
    <lineage>
        <taxon>Eukaryota</taxon>
        <taxon>Viridiplantae</taxon>
        <taxon>Streptophyta</taxon>
        <taxon>Embryophyta</taxon>
        <taxon>Tracheophyta</taxon>
        <taxon>Spermatophyta</taxon>
        <taxon>Magnoliopsida</taxon>
        <taxon>eudicotyledons</taxon>
        <taxon>Gunneridae</taxon>
        <taxon>Pentapetalae</taxon>
        <taxon>rosids</taxon>
        <taxon>fabids</taxon>
        <taxon>Malpighiales</taxon>
        <taxon>Linaceae</taxon>
        <taxon>Linum</taxon>
    </lineage>
</organism>
<accession>A0AAV2FVF3</accession>
<evidence type="ECO:0000313" key="1">
    <source>
        <dbReference type="EMBL" id="CAL1402316.1"/>
    </source>
</evidence>
<dbReference type="EMBL" id="OZ034820">
    <property type="protein sequence ID" value="CAL1402316.1"/>
    <property type="molecule type" value="Genomic_DNA"/>
</dbReference>
<gene>
    <name evidence="1" type="ORF">LTRI10_LOCUS42324</name>
</gene>
<keyword evidence="2" id="KW-1185">Reference proteome</keyword>
<proteinExistence type="predicted"/>
<reference evidence="1 2" key="1">
    <citation type="submission" date="2024-04" db="EMBL/GenBank/DDBJ databases">
        <authorList>
            <person name="Fracassetti M."/>
        </authorList>
    </citation>
    <scope>NUCLEOTIDE SEQUENCE [LARGE SCALE GENOMIC DNA]</scope>
</reference>